<dbReference type="InterPro" id="IPR013785">
    <property type="entry name" value="Aldolase_TIM"/>
</dbReference>
<keyword evidence="4" id="KW-0862">Zinc</keyword>
<evidence type="ECO:0000313" key="5">
    <source>
        <dbReference type="EMBL" id="AOO88560.1"/>
    </source>
</evidence>
<sequence>MSIETGLKSVAIAVAPNGGRKTKLEHPNLPLTATELAETAVRCKEAGAAMIHVHVRKNDGSHLLDADAYRKAMSAIRSRVGDDLVVQITSEALGVYTPAEQIAVVKETCPEAVSLALRELVPDTSFEAAFADLLAWMAREGVLPQIILYDPSEAVVLADMQTRGLIPWRTISVLFVLGRYTAEQTSQPTDLLPFLATGIPRFEHWSVCAFGRHEAACVSAGALFGGNVRVGFENNTRLPNGAAASGNEDLVIAVSQTVQSLNYKLESGVDLRQRLIKLAS</sequence>
<dbReference type="EMBL" id="KX486196">
    <property type="protein sequence ID" value="AOO88560.1"/>
    <property type="molecule type" value="Genomic_DNA"/>
</dbReference>
<protein>
    <recommendedName>
        <fullName evidence="6">3-keto-5-aminohexanoate cleavage protein</fullName>
    </recommendedName>
</protein>
<dbReference type="RefSeq" id="WP_032981329.1">
    <property type="nucleotide sequence ID" value="NZ_CP050086.1"/>
</dbReference>
<dbReference type="Pfam" id="PF05853">
    <property type="entry name" value="BKACE"/>
    <property type="match status" value="1"/>
</dbReference>
<dbReference type="PANTHER" id="PTHR37418:SF2">
    <property type="entry name" value="3-KETO-5-AMINOHEXANOATE CLEAVAGE ENZYME"/>
    <property type="match status" value="1"/>
</dbReference>
<dbReference type="GO" id="GO:0043720">
    <property type="term" value="F:3-keto-5-aminohexanoate cleavage activity"/>
    <property type="evidence" value="ECO:0007669"/>
    <property type="project" value="InterPro"/>
</dbReference>
<dbReference type="PANTHER" id="PTHR37418">
    <property type="entry name" value="3-KETO-5-AMINOHEXANOATE CLEAVAGE ENZYME-RELATED"/>
    <property type="match status" value="1"/>
</dbReference>
<dbReference type="Gene3D" id="3.20.20.70">
    <property type="entry name" value="Aldolase class I"/>
    <property type="match status" value="1"/>
</dbReference>
<name>A0A1C9HPJ1_RHILT</name>
<evidence type="ECO:0008006" key="6">
    <source>
        <dbReference type="Google" id="ProtNLM"/>
    </source>
</evidence>
<organism evidence="5">
    <name type="scientific">Rhizobium leguminosarum bv. trifolii</name>
    <dbReference type="NCBI Taxonomy" id="386"/>
    <lineage>
        <taxon>Bacteria</taxon>
        <taxon>Pseudomonadati</taxon>
        <taxon>Pseudomonadota</taxon>
        <taxon>Alphaproteobacteria</taxon>
        <taxon>Hyphomicrobiales</taxon>
        <taxon>Rhizobiaceae</taxon>
        <taxon>Rhizobium/Agrobacterium group</taxon>
        <taxon>Rhizobium</taxon>
    </lineage>
</organism>
<accession>A0A1C9HPJ1</accession>
<evidence type="ECO:0000256" key="1">
    <source>
        <dbReference type="ARBA" id="ARBA00001947"/>
    </source>
</evidence>
<dbReference type="GO" id="GO:0046872">
    <property type="term" value="F:metal ion binding"/>
    <property type="evidence" value="ECO:0007669"/>
    <property type="project" value="UniProtKB-KW"/>
</dbReference>
<evidence type="ECO:0000256" key="2">
    <source>
        <dbReference type="ARBA" id="ARBA00022679"/>
    </source>
</evidence>
<proteinExistence type="predicted"/>
<reference evidence="5" key="2">
    <citation type="journal article" date="2016" name="Front. Microbiol.">
        <title>The Regulatory Protein RosR Affects Rhizobium leguminosarum bv. trifolii Protein Profiles, Cell Surface Properties, and Symbiosis with Clover.</title>
        <authorList>
            <person name="Rachwal K."/>
            <person name="Boguszewska A."/>
            <person name="Kopcinska J."/>
            <person name="Karas M."/>
            <person name="Tchorzewski M."/>
            <person name="Janczarek M."/>
        </authorList>
    </citation>
    <scope>NUCLEOTIDE SEQUENCE</scope>
    <source>
        <strain evidence="5">Rt24.2</strain>
    </source>
</reference>
<evidence type="ECO:0000256" key="3">
    <source>
        <dbReference type="ARBA" id="ARBA00022723"/>
    </source>
</evidence>
<keyword evidence="2" id="KW-0808">Transferase</keyword>
<dbReference type="InterPro" id="IPR008567">
    <property type="entry name" value="BKACE"/>
</dbReference>
<evidence type="ECO:0000256" key="4">
    <source>
        <dbReference type="ARBA" id="ARBA00022833"/>
    </source>
</evidence>
<reference evidence="5" key="1">
    <citation type="journal article" date="2015" name="BMC Genomics">
        <title>Transcriptome profiling of a Rhizobium leguminosarum bv. trifolii rosR mutant reveals the role of the transcriptional regulator RosR in motility, synthesis of cell-surface components, and other cellular processes.</title>
        <authorList>
            <person name="Rachwal K."/>
            <person name="Matczynska E."/>
            <person name="Janczarek M."/>
        </authorList>
    </citation>
    <scope>NUCLEOTIDE SEQUENCE</scope>
    <source>
        <strain evidence="5">Rt24.2</strain>
    </source>
</reference>
<dbReference type="GeneID" id="61427143"/>
<dbReference type="AlphaFoldDB" id="A0A1C9HPJ1"/>
<keyword evidence="3" id="KW-0479">Metal-binding</keyword>
<comment type="cofactor">
    <cofactor evidence="1">
        <name>Zn(2+)</name>
        <dbReference type="ChEBI" id="CHEBI:29105"/>
    </cofactor>
</comment>